<dbReference type="EMBL" id="MU971468">
    <property type="protein sequence ID" value="KAK9234530.1"/>
    <property type="molecule type" value="Genomic_DNA"/>
</dbReference>
<reference evidence="2" key="1">
    <citation type="journal article" date="2024" name="Front. Bioeng. Biotechnol.">
        <title>Genome-scale model development and genomic sequencing of the oleaginous clade Lipomyces.</title>
        <authorList>
            <person name="Czajka J.J."/>
            <person name="Han Y."/>
            <person name="Kim J."/>
            <person name="Mondo S.J."/>
            <person name="Hofstad B.A."/>
            <person name="Robles A."/>
            <person name="Haridas S."/>
            <person name="Riley R."/>
            <person name="LaButti K."/>
            <person name="Pangilinan J."/>
            <person name="Andreopoulos W."/>
            <person name="Lipzen A."/>
            <person name="Yan J."/>
            <person name="Wang M."/>
            <person name="Ng V."/>
            <person name="Grigoriev I.V."/>
            <person name="Spatafora J.W."/>
            <person name="Magnuson J.K."/>
            <person name="Baker S.E."/>
            <person name="Pomraning K.R."/>
        </authorList>
    </citation>
    <scope>NUCLEOTIDE SEQUENCE [LARGE SCALE GENOMIC DNA]</scope>
    <source>
        <strain evidence="2">CBS 7786</strain>
    </source>
</reference>
<gene>
    <name evidence="1" type="ORF">V1525DRAFT_350024</name>
</gene>
<evidence type="ECO:0000313" key="2">
    <source>
        <dbReference type="Proteomes" id="UP001433508"/>
    </source>
</evidence>
<organism evidence="1 2">
    <name type="scientific">Lipomyces kononenkoae</name>
    <name type="common">Yeast</name>
    <dbReference type="NCBI Taxonomy" id="34357"/>
    <lineage>
        <taxon>Eukaryota</taxon>
        <taxon>Fungi</taxon>
        <taxon>Dikarya</taxon>
        <taxon>Ascomycota</taxon>
        <taxon>Saccharomycotina</taxon>
        <taxon>Lipomycetes</taxon>
        <taxon>Lipomycetales</taxon>
        <taxon>Lipomycetaceae</taxon>
        <taxon>Lipomyces</taxon>
    </lineage>
</organism>
<proteinExistence type="predicted"/>
<evidence type="ECO:0000313" key="1">
    <source>
        <dbReference type="EMBL" id="KAK9234530.1"/>
    </source>
</evidence>
<protein>
    <submittedName>
        <fullName evidence="1">Major facilitator superfamily domain-containing protein</fullName>
    </submittedName>
</protein>
<name>A0ACC3STA5_LIPKO</name>
<comment type="caution">
    <text evidence="1">The sequence shown here is derived from an EMBL/GenBank/DDBJ whole genome shotgun (WGS) entry which is preliminary data.</text>
</comment>
<accession>A0ACC3STA5</accession>
<dbReference type="Proteomes" id="UP001433508">
    <property type="component" value="Unassembled WGS sequence"/>
</dbReference>
<keyword evidence="2" id="KW-1185">Reference proteome</keyword>
<sequence>MHREPGGQRTITGVRWFVVCVAIFSANLLYGLDNTIAADLQAAVSSTFDNVTQLGWLGVGFTLGSTVAILPLGKAYAILDTKWLFIGCLTMFAAASGLCGAAPTMSALIVDRVWAGAGGAGMYLGTPREAAFYVGSIGFVYGGGSILGPIVGGAFADSAATWRWAFYLNLVIFGIMSPIYLFVLPTLPRQPEKAFLETIKTLDWLGIVLTAAIYACFVLAFTFGGSIWNWSDGRFIALVLLFVIFTAAFAVTYKLNRLMPCEFLGNLQLVLLYVCMACGGAAQFVSVYYIPFFFLFVHGDSGTAAAVRLLPFVAIYVFGTLSCGYVLPRTGHHMIWYLVCGMLLTAGGAAMYTTKETSPTTHIYGFSVLLGLGLTVSQAGYDVGTRVVKADRPSKVIQFLNIAQGQSQLLGLILGSAIYKSEAFSGLKGLLGGLGYSDIEIRGAIAGSRSQLLETISPELRAKCLDIIVQVIDREWILVMVAGGLQTVCAIFMSKRS</sequence>